<evidence type="ECO:0000313" key="14">
    <source>
        <dbReference type="EMBL" id="RNM35130.1"/>
    </source>
</evidence>
<dbReference type="Gene3D" id="2.30.22.10">
    <property type="entry name" value="Head domain of nucleotide exchange factor GrpE"/>
    <property type="match status" value="1"/>
</dbReference>
<evidence type="ECO:0000256" key="6">
    <source>
        <dbReference type="ARBA" id="ARBA00023186"/>
    </source>
</evidence>
<dbReference type="AlphaFoldDB" id="A0A3N0IF22"/>
<keyword evidence="6 10" id="KW-0143">Chaperone</keyword>
<comment type="caution">
    <text evidence="14">The sequence shown here is derived from an EMBL/GenBank/DDBJ whole genome shotgun (WGS) entry which is preliminary data.</text>
</comment>
<evidence type="ECO:0000256" key="1">
    <source>
        <dbReference type="ARBA" id="ARBA00004496"/>
    </source>
</evidence>
<comment type="subcellular location">
    <subcellularLocation>
        <location evidence="1 10">Cytoplasm</location>
    </subcellularLocation>
</comment>
<dbReference type="RefSeq" id="WP_123219485.1">
    <property type="nucleotide sequence ID" value="NZ_JACHYQ010000001.1"/>
</dbReference>
<dbReference type="PANTHER" id="PTHR21237:SF23">
    <property type="entry name" value="GRPE PROTEIN HOMOLOG, MITOCHONDRIAL"/>
    <property type="match status" value="1"/>
</dbReference>
<dbReference type="HAMAP" id="MF_01151">
    <property type="entry name" value="GrpE"/>
    <property type="match status" value="1"/>
</dbReference>
<evidence type="ECO:0000256" key="8">
    <source>
        <dbReference type="ARBA" id="ARBA00072274"/>
    </source>
</evidence>
<dbReference type="GO" id="GO:0051082">
    <property type="term" value="F:unfolded protein binding"/>
    <property type="evidence" value="ECO:0007669"/>
    <property type="project" value="TreeGrafter"/>
</dbReference>
<evidence type="ECO:0000256" key="12">
    <source>
        <dbReference type="RuleBase" id="RU004478"/>
    </source>
</evidence>
<evidence type="ECO:0000313" key="15">
    <source>
        <dbReference type="Proteomes" id="UP000271472"/>
    </source>
</evidence>
<evidence type="ECO:0000256" key="7">
    <source>
        <dbReference type="ARBA" id="ARBA00053401"/>
    </source>
</evidence>
<keyword evidence="5 10" id="KW-0346">Stress response</keyword>
<dbReference type="PRINTS" id="PR00773">
    <property type="entry name" value="GRPEPROTEIN"/>
</dbReference>
<protein>
    <recommendedName>
        <fullName evidence="8 10">Protein GrpE</fullName>
    </recommendedName>
    <alternativeName>
        <fullName evidence="9 10">HSP-70 cofactor</fullName>
    </alternativeName>
</protein>
<dbReference type="Gene3D" id="3.90.20.20">
    <property type="match status" value="1"/>
</dbReference>
<dbReference type="Proteomes" id="UP000271472">
    <property type="component" value="Unassembled WGS sequence"/>
</dbReference>
<dbReference type="PROSITE" id="PS01071">
    <property type="entry name" value="GRPE"/>
    <property type="match status" value="1"/>
</dbReference>
<dbReference type="Pfam" id="PF01025">
    <property type="entry name" value="GrpE"/>
    <property type="match status" value="1"/>
</dbReference>
<dbReference type="GO" id="GO:0051087">
    <property type="term" value="F:protein-folding chaperone binding"/>
    <property type="evidence" value="ECO:0007669"/>
    <property type="project" value="InterPro"/>
</dbReference>
<feature type="region of interest" description="Disordered" evidence="13">
    <location>
        <begin position="1"/>
        <end position="84"/>
    </location>
</feature>
<dbReference type="NCBIfam" id="NF010738">
    <property type="entry name" value="PRK14140.1"/>
    <property type="match status" value="1"/>
</dbReference>
<dbReference type="InterPro" id="IPR000740">
    <property type="entry name" value="GrpE"/>
</dbReference>
<dbReference type="EMBL" id="QIBZ01000007">
    <property type="protein sequence ID" value="RNM35130.1"/>
    <property type="molecule type" value="Genomic_DNA"/>
</dbReference>
<accession>A0A3N0IF22</accession>
<dbReference type="GO" id="GO:0005737">
    <property type="term" value="C:cytoplasm"/>
    <property type="evidence" value="ECO:0007669"/>
    <property type="project" value="UniProtKB-SubCell"/>
</dbReference>
<dbReference type="OrthoDB" id="5191115at2"/>
<evidence type="ECO:0000256" key="11">
    <source>
        <dbReference type="RuleBase" id="RU000639"/>
    </source>
</evidence>
<evidence type="ECO:0000256" key="3">
    <source>
        <dbReference type="ARBA" id="ARBA00011738"/>
    </source>
</evidence>
<feature type="compositionally biased region" description="Acidic residues" evidence="13">
    <location>
        <begin position="53"/>
        <end position="73"/>
    </location>
</feature>
<comment type="function">
    <text evidence="7 10 11">Participates actively in the response to hyperosmotic and heat shock by preventing the aggregation of stress-denatured proteins, in association with DnaK and GrpE. It is the nucleotide exchange factor for DnaK and may function as a thermosensor. Unfolded proteins bind initially to DnaJ; upon interaction with the DnaJ-bound protein, DnaK hydrolyzes its bound ATP, resulting in the formation of a stable complex. GrpE releases ADP from DnaK; ATP binding to DnaK triggers the release of the substrate protein, thus completing the reaction cycle. Several rounds of ATP-dependent interactions between DnaJ, DnaK and GrpE are required for fully efficient folding.</text>
</comment>
<dbReference type="CDD" id="cd00446">
    <property type="entry name" value="GrpE"/>
    <property type="match status" value="1"/>
</dbReference>
<feature type="compositionally biased region" description="Low complexity" evidence="13">
    <location>
        <begin position="26"/>
        <end position="52"/>
    </location>
</feature>
<evidence type="ECO:0000256" key="9">
    <source>
        <dbReference type="ARBA" id="ARBA00076414"/>
    </source>
</evidence>
<dbReference type="SUPFAM" id="SSF51064">
    <property type="entry name" value="Head domain of nucleotide exchange factor GrpE"/>
    <property type="match status" value="1"/>
</dbReference>
<keyword evidence="4 10" id="KW-0963">Cytoplasm</keyword>
<reference evidence="15" key="1">
    <citation type="submission" date="2018-05" db="EMBL/GenBank/DDBJ databases">
        <title>Genome Sequencing of selected type strains of the family Eggerthellaceae.</title>
        <authorList>
            <person name="Danylec N."/>
            <person name="Stoll D.A."/>
            <person name="Doetsch A."/>
            <person name="Huch M."/>
        </authorList>
    </citation>
    <scope>NUCLEOTIDE SEQUENCE [LARGE SCALE GENOMIC DNA]</scope>
    <source>
        <strain evidence="15">DSM 22006</strain>
    </source>
</reference>
<proteinExistence type="inferred from homology"/>
<dbReference type="SUPFAM" id="SSF58014">
    <property type="entry name" value="Coiled-coil domain of nucleotide exchange factor GrpE"/>
    <property type="match status" value="1"/>
</dbReference>
<dbReference type="GeneID" id="98661541"/>
<evidence type="ECO:0000256" key="13">
    <source>
        <dbReference type="SAM" id="MobiDB-lite"/>
    </source>
</evidence>
<comment type="subunit">
    <text evidence="3 10">Homodimer.</text>
</comment>
<evidence type="ECO:0000256" key="5">
    <source>
        <dbReference type="ARBA" id="ARBA00023016"/>
    </source>
</evidence>
<sequence length="239" mass="25236">MSKDGKDKAAQEPREIPIDGADEVTEGAAEAAAPAPEAEPAETAEAAPAPEAEPAETAEAAEAEADSIEEEAEAVVADAERVAKAEAEAAAMRDKYLRLQAEWDNYRKRTAEEAGEMRVRAAEKLMGDLLPVMDDFERAIAHAEANGDAGLLDGVKAISTKLSESLGKHGLEAIDPAGEAFDALEHQAVGQVEDASVPDETVAQVYQKGYRLGKKVIRPAMVTISTGGPKREVESDDAE</sequence>
<gene>
    <name evidence="10 14" type="primary">grpE</name>
    <name evidence="14" type="ORF">DMP05_05355</name>
</gene>
<comment type="similarity">
    <text evidence="2 10 12">Belongs to the GrpE family.</text>
</comment>
<dbReference type="InterPro" id="IPR009012">
    <property type="entry name" value="GrpE_head"/>
</dbReference>
<evidence type="ECO:0000256" key="2">
    <source>
        <dbReference type="ARBA" id="ARBA00009054"/>
    </source>
</evidence>
<evidence type="ECO:0000256" key="4">
    <source>
        <dbReference type="ARBA" id="ARBA00022490"/>
    </source>
</evidence>
<dbReference type="InterPro" id="IPR013805">
    <property type="entry name" value="GrpE_CC"/>
</dbReference>
<dbReference type="GO" id="GO:0042803">
    <property type="term" value="F:protein homodimerization activity"/>
    <property type="evidence" value="ECO:0007669"/>
    <property type="project" value="InterPro"/>
</dbReference>
<dbReference type="GO" id="GO:0000774">
    <property type="term" value="F:adenyl-nucleotide exchange factor activity"/>
    <property type="evidence" value="ECO:0007669"/>
    <property type="project" value="InterPro"/>
</dbReference>
<dbReference type="PANTHER" id="PTHR21237">
    <property type="entry name" value="GRPE PROTEIN"/>
    <property type="match status" value="1"/>
</dbReference>
<feature type="compositionally biased region" description="Basic and acidic residues" evidence="13">
    <location>
        <begin position="1"/>
        <end position="17"/>
    </location>
</feature>
<keyword evidence="15" id="KW-1185">Reference proteome</keyword>
<name>A0A3N0IF22_9ACTN</name>
<dbReference type="FunFam" id="2.30.22.10:FF:000001">
    <property type="entry name" value="Protein GrpE"/>
    <property type="match status" value="1"/>
</dbReference>
<evidence type="ECO:0000256" key="10">
    <source>
        <dbReference type="HAMAP-Rule" id="MF_01151"/>
    </source>
</evidence>
<dbReference type="GO" id="GO:0006457">
    <property type="term" value="P:protein folding"/>
    <property type="evidence" value="ECO:0007669"/>
    <property type="project" value="InterPro"/>
</dbReference>
<organism evidence="14 15">
    <name type="scientific">Slackia isoflavoniconvertens</name>
    <dbReference type="NCBI Taxonomy" id="572010"/>
    <lineage>
        <taxon>Bacteria</taxon>
        <taxon>Bacillati</taxon>
        <taxon>Actinomycetota</taxon>
        <taxon>Coriobacteriia</taxon>
        <taxon>Eggerthellales</taxon>
        <taxon>Eggerthellaceae</taxon>
        <taxon>Slackia</taxon>
    </lineage>
</organism>